<dbReference type="SUPFAM" id="SSF52540">
    <property type="entry name" value="P-loop containing nucleoside triphosphate hydrolases"/>
    <property type="match status" value="1"/>
</dbReference>
<dbReference type="InterPro" id="IPR011335">
    <property type="entry name" value="Restrct_endonuc-II-like"/>
</dbReference>
<accession>A0A6P1QU26</accession>
<dbReference type="Gene3D" id="3.90.320.10">
    <property type="match status" value="1"/>
</dbReference>
<dbReference type="EMBL" id="CP029149">
    <property type="protein sequence ID" value="QHN64543.1"/>
    <property type="molecule type" value="Genomic_DNA"/>
</dbReference>
<dbReference type="SUPFAM" id="SSF52980">
    <property type="entry name" value="Restriction endonuclease-like"/>
    <property type="match status" value="1"/>
</dbReference>
<dbReference type="InterPro" id="IPR027417">
    <property type="entry name" value="P-loop_NTPase"/>
</dbReference>
<keyword evidence="2" id="KW-1185">Reference proteome</keyword>
<dbReference type="InterPro" id="IPR038726">
    <property type="entry name" value="PDDEXK_AddAB-type"/>
</dbReference>
<organism evidence="1 2">
    <name type="scientific">Bergeyella cardium</name>
    <dbReference type="NCBI Taxonomy" id="1585976"/>
    <lineage>
        <taxon>Bacteria</taxon>
        <taxon>Pseudomonadati</taxon>
        <taxon>Bacteroidota</taxon>
        <taxon>Flavobacteriia</taxon>
        <taxon>Flavobacteriales</taxon>
        <taxon>Weeksellaceae</taxon>
        <taxon>Bergeyella</taxon>
    </lineage>
</organism>
<reference evidence="1 2" key="1">
    <citation type="submission" date="2018-04" db="EMBL/GenBank/DDBJ databases">
        <title>Characteristic and Complete Genome Sequencing of A Novel Member of Infective Endocarditis Causative Bacteria: Bergeyella cardium QL-PH.</title>
        <authorList>
            <person name="Pan H."/>
            <person name="Sun E."/>
            <person name="Zhang Y."/>
        </authorList>
    </citation>
    <scope>NUCLEOTIDE SEQUENCE [LARGE SCALE GENOMIC DNA]</scope>
    <source>
        <strain evidence="1 2">HPQL</strain>
    </source>
</reference>
<dbReference type="AlphaFoldDB" id="A0A6P1QU26"/>
<gene>
    <name evidence="1" type="ORF">DBX24_00875</name>
</gene>
<evidence type="ECO:0000313" key="1">
    <source>
        <dbReference type="EMBL" id="QHN64543.1"/>
    </source>
</evidence>
<dbReference type="Pfam" id="PF12705">
    <property type="entry name" value="PDDEXK_1"/>
    <property type="match status" value="1"/>
</dbReference>
<dbReference type="OrthoDB" id="9762792at2"/>
<dbReference type="RefSeq" id="WP_160223675.1">
    <property type="nucleotide sequence ID" value="NZ_CP029149.1"/>
</dbReference>
<dbReference type="Proteomes" id="UP000464318">
    <property type="component" value="Chromosome"/>
</dbReference>
<proteinExistence type="predicted"/>
<dbReference type="KEGG" id="bcad:DBX24_00875"/>
<evidence type="ECO:0000313" key="2">
    <source>
        <dbReference type="Proteomes" id="UP000464318"/>
    </source>
</evidence>
<protein>
    <submittedName>
        <fullName evidence="1">PD-(D/E)XK nuclease family protein</fullName>
    </submittedName>
</protein>
<name>A0A6P1QU26_9FLAO</name>
<sequence>MKFLNKLISEVLSTSQELSNHSFILPGKRPAIFIKKILTEQGYEGILPDFQTIEEMIEEISGKTLIPNLPLWLFAYEIYRKKIEEEPFDAFIKWFPTLLKDWDDIMKFAPNDTKVLEYMLDEERIKNWGESLGDDTARRKNLNFWKKMNQFLPKLKQALLKENLATSGMIHQLATQNISSFAEKTAKRFVFIGFNAFTPVEELLVKSLLREDKALCFFQADDYYMNDEKQEAGAFLRRHKQWKEFNDYRPFRWVENDFIKQKKIKVYEAPGNISQTKALPLIFNEIEDKDQTALILLDENLLPATLDSLSSIERINITMGFPLKNLEFSNAIRQIFYIQKQLAKTPKSYYYNDIVSVLENLPSTDADKDTADRFIRELKEKNMVYISEAKLRESLSGLSYFSLFEKTENAKDLLDKLSDFCFQLKFNITDDIVFENISHFEKSFKIIRNLIDDYHFEIRTESLEVLINQVIANESLDFQGEPLGGLQIMGLLETRLLNFKNIILLSVNEGKLPLGNTQNTYIPYDIRKKFGMHTFLENDSIYAYHFYRLLQDSERVFLLYNGLSSGINTGEKSRFITQIELESPHEIEEVIIENQSAPIIEKPIRIEKTAKVLETLEAWKSKVSPTHLTSYLYDPVQFYLNYVLKTRETAEIEEELSQRNYGNIIHKSLEYLYKPIVGKLLSTQDLEAMLAKTEEALEHTITQELKHQPEYYQKGMNYIHKSLAQKVIKKVIHYDLSLVEAGNSLEIIDIETRIENITFPINDEGDSISFFGFIDRLDRLNGSIRLIDYKTAKPQNLNITFKDNRETLLMEDKYKQTIQLCVYLYYLRQSEFSGQPAQAGIWSFAEVGKGVHPLSFQDGDLDTAMISIRTLINEILNPEIPFIETEKQKW</sequence>
<dbReference type="InterPro" id="IPR011604">
    <property type="entry name" value="PDDEXK-like_dom_sf"/>
</dbReference>